<protein>
    <submittedName>
        <fullName evidence="1">DUF1130-domain-containing protein</fullName>
    </submittedName>
</protein>
<name>A0A317SD24_9PEZI</name>
<organism evidence="1 2">
    <name type="scientific">Tuber magnatum</name>
    <name type="common">white Piedmont truffle</name>
    <dbReference type="NCBI Taxonomy" id="42249"/>
    <lineage>
        <taxon>Eukaryota</taxon>
        <taxon>Fungi</taxon>
        <taxon>Dikarya</taxon>
        <taxon>Ascomycota</taxon>
        <taxon>Pezizomycotina</taxon>
        <taxon>Pezizomycetes</taxon>
        <taxon>Pezizales</taxon>
        <taxon>Tuberaceae</taxon>
        <taxon>Tuber</taxon>
    </lineage>
</organism>
<dbReference type="PANTHER" id="PTHR39337">
    <property type="entry name" value="BLR5642 PROTEIN"/>
    <property type="match status" value="1"/>
</dbReference>
<dbReference type="InterPro" id="IPR007438">
    <property type="entry name" value="DUF488"/>
</dbReference>
<reference evidence="1 2" key="1">
    <citation type="submission" date="2018-03" db="EMBL/GenBank/DDBJ databases">
        <title>Genomes of Pezizomycetes fungi and the evolution of truffles.</title>
        <authorList>
            <person name="Murat C."/>
            <person name="Payen T."/>
            <person name="Noel B."/>
            <person name="Kuo A."/>
            <person name="Martin F.M."/>
        </authorList>
    </citation>
    <scope>NUCLEOTIDE SEQUENCE [LARGE SCALE GENOMIC DNA]</scope>
    <source>
        <strain evidence="1">091103-1</strain>
    </source>
</reference>
<dbReference type="OrthoDB" id="9998367at2759"/>
<dbReference type="EMBL" id="PYWC01000585">
    <property type="protein sequence ID" value="PWW71540.1"/>
    <property type="molecule type" value="Genomic_DNA"/>
</dbReference>
<dbReference type="AlphaFoldDB" id="A0A317SD24"/>
<evidence type="ECO:0000313" key="2">
    <source>
        <dbReference type="Proteomes" id="UP000246991"/>
    </source>
</evidence>
<comment type="caution">
    <text evidence="1">The sequence shown here is derived from an EMBL/GenBank/DDBJ whole genome shotgun (WGS) entry which is preliminary data.</text>
</comment>
<sequence length="522" mass="57979">MGGGTYCVAGWDVNAKRMARPLPNGSNWPSQLLEQHGIVAGKMIRAEPKGTPNGIFPHRTEDAPIDPASIRSSNGVFSDWLGASAPVVAADLETGFADQLKWNKIWNEVRQGVHTLPRAKCASLTSVQVPRANLVFSEPFERLKATLNDGAASYQLTVSSKVLKEAWRAGGLFAVNDALPARDIFHVRVGLARPFGDPLKCYAMLNVGHSTHSWDRFVTLLRNSSVTAVADVRTSPYSRHHPHFNRDHLSEGLRLDGISYVFLGKELGGRPSERRLYCEGVADYEKMAQTTEFERDPLDCHRCLLVSRALAKRGVRVSHILGAGDVVSHAEIENRLLKLSGGTTDDLFAPRAEQLSAAYPNDQSKRADGGRVTIVSKPTVSTIGFTKTTAEKFFEKLLSAGIKKVVDVRLHNTSQLAGFAKADDLAYFLKSIGGIQYVHQPLLAPTDPMLKAYKKEKGDWRVYEERFLDLMSQREIEKKFTPEIFDGVCLLCSEATPHHCHRRLVCDYLNDKWNGRLVVRHL</sequence>
<proteinExistence type="predicted"/>
<dbReference type="PANTHER" id="PTHR39337:SF1">
    <property type="entry name" value="BLR5642 PROTEIN"/>
    <property type="match status" value="1"/>
</dbReference>
<evidence type="ECO:0000313" key="1">
    <source>
        <dbReference type="EMBL" id="PWW71540.1"/>
    </source>
</evidence>
<keyword evidence="2" id="KW-1185">Reference proteome</keyword>
<dbReference type="Pfam" id="PF04343">
    <property type="entry name" value="DUF488"/>
    <property type="match status" value="2"/>
</dbReference>
<gene>
    <name evidence="1" type="ORF">C7212DRAFT_349015</name>
</gene>
<dbReference type="Proteomes" id="UP000246991">
    <property type="component" value="Unassembled WGS sequence"/>
</dbReference>
<accession>A0A317SD24</accession>